<dbReference type="SUPFAM" id="SSF48452">
    <property type="entry name" value="TPR-like"/>
    <property type="match status" value="1"/>
</dbReference>
<dbReference type="Pfam" id="PF12771">
    <property type="entry name" value="SusD-like_2"/>
    <property type="match status" value="1"/>
</dbReference>
<dbReference type="InterPro" id="IPR011990">
    <property type="entry name" value="TPR-like_helical_dom_sf"/>
</dbReference>
<gene>
    <name evidence="1" type="ORF">EJB19_09335</name>
</gene>
<dbReference type="PROSITE" id="PS51257">
    <property type="entry name" value="PROKAR_LIPOPROTEIN"/>
    <property type="match status" value="1"/>
</dbReference>
<accession>A0AA94JR57</accession>
<proteinExistence type="predicted"/>
<keyword evidence="1" id="KW-0449">Lipoprotein</keyword>
<reference evidence="1" key="1">
    <citation type="submission" date="2018-12" db="EMBL/GenBank/DDBJ databases">
        <title>Draft genome sequence of Flaovobacterium columnare BGFS27 isolated from channel catfish in Alabama.</title>
        <authorList>
            <person name="Cai W."/>
            <person name="Arias C."/>
        </authorList>
    </citation>
    <scope>NUCLEOTIDE SEQUENCE [LARGE SCALE GENOMIC DNA]</scope>
    <source>
        <strain evidence="1">BGFS27</strain>
    </source>
</reference>
<comment type="caution">
    <text evidence="1">The sequence shown here is derived from an EMBL/GenBank/DDBJ whole genome shotgun (WGS) entry which is preliminary data.</text>
</comment>
<dbReference type="Gene3D" id="1.25.40.390">
    <property type="match status" value="1"/>
</dbReference>
<protein>
    <submittedName>
        <fullName evidence="1">SusD/RagB family nutrient-binding outer membrane lipoprotein</fullName>
    </submittedName>
</protein>
<evidence type="ECO:0000313" key="1">
    <source>
        <dbReference type="EMBL" id="RVU88359.1"/>
    </source>
</evidence>
<dbReference type="EMBL" id="RWGX01000004">
    <property type="protein sequence ID" value="RVU88359.1"/>
    <property type="molecule type" value="Genomic_DNA"/>
</dbReference>
<sequence length="488" mass="54680">MKTRYLKLFTLFTIGSLTFSSCNLDDRFEEINKNENNPTKVDPSFLLPTAEKEIFSSVGGFGSRSDGDGFIGQFSQHFAGNHATGLVYDSYALTNGSFAPIFENSFVYSLRDCKEILKYNDPRFQKYRGVTKILMAYKYGYLTTLYGDIPITESLNDNNTKPKYDSQEDVYKHIQTLLADGISDLDSNNTLDLKSDFIYNGDITKWKAAAYLLSARFYNHFSKKDPNGSATKALAAIDKAKALGMNSTNWDLNAKFDGGTQFQNNWIGAFNNGMIVANKPFIDRLINTNDPRTEALFCSINRNEKDSYGKGKIQSGKPGDEEYACVGGSDSFYGKSTSSIPVATYSELLMIEAEAALRIGNKSRSANAHNEAIKTHIDQVTSLPQGVARKAAYFATYASETDLTISLEKIMTEKHKIMFAMSVESWMDFRRHNNQFPSWASIPLDDTETTPISNQYIQRILYPQSELNLNGENVPKGITIFKKLPILQ</sequence>
<dbReference type="RefSeq" id="WP_063743738.1">
    <property type="nucleotide sequence ID" value="NZ_CP185773.1"/>
</dbReference>
<organism evidence="1">
    <name type="scientific">Flavobacterium columnare</name>
    <dbReference type="NCBI Taxonomy" id="996"/>
    <lineage>
        <taxon>Bacteria</taxon>
        <taxon>Pseudomonadati</taxon>
        <taxon>Bacteroidota</taxon>
        <taxon>Flavobacteriia</taxon>
        <taxon>Flavobacteriales</taxon>
        <taxon>Flavobacteriaceae</taxon>
        <taxon>Flavobacterium</taxon>
    </lineage>
</organism>
<dbReference type="InterPro" id="IPR041662">
    <property type="entry name" value="SusD-like_2"/>
</dbReference>
<name>A0AA94JR57_9FLAO</name>
<dbReference type="AlphaFoldDB" id="A0AA94JR57"/>